<dbReference type="Proteomes" id="UP000748025">
    <property type="component" value="Unassembled WGS sequence"/>
</dbReference>
<dbReference type="GO" id="GO:0016740">
    <property type="term" value="F:transferase activity"/>
    <property type="evidence" value="ECO:0007669"/>
    <property type="project" value="InterPro"/>
</dbReference>
<dbReference type="InterPro" id="IPR016035">
    <property type="entry name" value="Acyl_Trfase/lysoPLipase"/>
</dbReference>
<proteinExistence type="predicted"/>
<protein>
    <submittedName>
        <fullName evidence="1">Uncharacterized protein</fullName>
    </submittedName>
</protein>
<organism evidence="1 2">
    <name type="scientific">Claviceps pusilla</name>
    <dbReference type="NCBI Taxonomy" id="123648"/>
    <lineage>
        <taxon>Eukaryota</taxon>
        <taxon>Fungi</taxon>
        <taxon>Dikarya</taxon>
        <taxon>Ascomycota</taxon>
        <taxon>Pezizomycotina</taxon>
        <taxon>Sordariomycetes</taxon>
        <taxon>Hypocreomycetidae</taxon>
        <taxon>Hypocreales</taxon>
        <taxon>Clavicipitaceae</taxon>
        <taxon>Claviceps</taxon>
    </lineage>
</organism>
<gene>
    <name evidence="1" type="ORF">E4U43_001526</name>
</gene>
<dbReference type="SUPFAM" id="SSF52151">
    <property type="entry name" value="FabD/lysophospholipase-like"/>
    <property type="match status" value="1"/>
</dbReference>
<keyword evidence="2" id="KW-1185">Reference proteome</keyword>
<accession>A0A9P7NI82</accession>
<evidence type="ECO:0000313" key="2">
    <source>
        <dbReference type="Proteomes" id="UP000748025"/>
    </source>
</evidence>
<dbReference type="InterPro" id="IPR001227">
    <property type="entry name" value="Ac_transferase_dom_sf"/>
</dbReference>
<dbReference type="EMBL" id="SRPW01000150">
    <property type="protein sequence ID" value="KAG6017373.1"/>
    <property type="molecule type" value="Genomic_DNA"/>
</dbReference>
<evidence type="ECO:0000313" key="1">
    <source>
        <dbReference type="EMBL" id="KAG6017373.1"/>
    </source>
</evidence>
<name>A0A9P7NI82_9HYPO</name>
<comment type="caution">
    <text evidence="1">The sequence shown here is derived from an EMBL/GenBank/DDBJ whole genome shotgun (WGS) entry which is preliminary data.</text>
</comment>
<dbReference type="Gene3D" id="3.40.366.10">
    <property type="entry name" value="Malonyl-Coenzyme A Acyl Carrier Protein, domain 2"/>
    <property type="match status" value="1"/>
</dbReference>
<reference evidence="1" key="1">
    <citation type="journal article" date="2020" name="bioRxiv">
        <title>Whole genome comparisons of ergot fungi reveals the divergence and evolution of species within the genus Claviceps are the result of varying mechanisms driving genome evolution and host range expansion.</title>
        <authorList>
            <person name="Wyka S.A."/>
            <person name="Mondo S.J."/>
            <person name="Liu M."/>
            <person name="Dettman J."/>
            <person name="Nalam V."/>
            <person name="Broders K.D."/>
        </authorList>
    </citation>
    <scope>NUCLEOTIDE SEQUENCE</scope>
    <source>
        <strain evidence="1">CCC 602</strain>
    </source>
</reference>
<dbReference type="OrthoDB" id="329835at2759"/>
<sequence length="362" mass="40454">MSILAPCVVVRSILDGVNSMKPSDILEMASYNHPTNHVVVSTASAISRPERHIAENDTFRQSARVTRLGATHGFHSASTERILPELEKLANSLQWNKPAIPVELTTREAVDREPKAWLMTQHTRYAVHFSPAVQRVGQNWEVRQQQQQQLYCPLLFNDSIRSKHSTSLANAVVELWKVGIPVQLWLYHRSQQAASSTRAFLPTNSRRPGIGSRLWTAFSPALTVKAEPKGAAETTFIEFMSFLELTDPSKKAVFLVDPESERYMYLLNGQVASNQALASPITATKRPDKSQQSSISSYPQAECLCDIPIIDSMMQFADVVVNWFAHPRDKEVLLFQGIDTVATSGSFDITARQWIAHSLLAV</sequence>
<dbReference type="AlphaFoldDB" id="A0A9P7NI82"/>